<reference evidence="2 3" key="1">
    <citation type="submission" date="2020-08" db="EMBL/GenBank/DDBJ databases">
        <title>Genomic Encyclopedia of Type Strains, Phase IV (KMG-IV): sequencing the most valuable type-strain genomes for metagenomic binning, comparative biology and taxonomic classification.</title>
        <authorList>
            <person name="Goeker M."/>
        </authorList>
    </citation>
    <scope>NUCLEOTIDE SEQUENCE [LARGE SCALE GENOMIC DNA]</scope>
    <source>
        <strain evidence="2 3">DSM 11275</strain>
    </source>
</reference>
<name>A0A7W8C3M7_9BACT</name>
<feature type="region of interest" description="Disordered" evidence="1">
    <location>
        <begin position="17"/>
        <end position="38"/>
    </location>
</feature>
<dbReference type="EMBL" id="JACHGO010000005">
    <property type="protein sequence ID" value="MBB5143684.1"/>
    <property type="molecule type" value="Genomic_DNA"/>
</dbReference>
<accession>A0A7W8C3M7</accession>
<protein>
    <submittedName>
        <fullName evidence="2">Uncharacterized protein</fullName>
    </submittedName>
</protein>
<dbReference type="Proteomes" id="UP000539075">
    <property type="component" value="Unassembled WGS sequence"/>
</dbReference>
<proteinExistence type="predicted"/>
<evidence type="ECO:0000313" key="2">
    <source>
        <dbReference type="EMBL" id="MBB5143684.1"/>
    </source>
</evidence>
<comment type="caution">
    <text evidence="2">The sequence shown here is derived from an EMBL/GenBank/DDBJ whole genome shotgun (WGS) entry which is preliminary data.</text>
</comment>
<keyword evidence="3" id="KW-1185">Reference proteome</keyword>
<organism evidence="2 3">
    <name type="scientific">Desulfovibrio intestinalis</name>
    <dbReference type="NCBI Taxonomy" id="58621"/>
    <lineage>
        <taxon>Bacteria</taxon>
        <taxon>Pseudomonadati</taxon>
        <taxon>Thermodesulfobacteriota</taxon>
        <taxon>Desulfovibrionia</taxon>
        <taxon>Desulfovibrionales</taxon>
        <taxon>Desulfovibrionaceae</taxon>
        <taxon>Desulfovibrio</taxon>
    </lineage>
</organism>
<sequence length="38" mass="4305">MGDVVYTASYLAKTRSKEFNSKGSHVSSRTRIREKQVS</sequence>
<gene>
    <name evidence="2" type="ORF">HNQ38_001784</name>
</gene>
<evidence type="ECO:0000313" key="3">
    <source>
        <dbReference type="Proteomes" id="UP000539075"/>
    </source>
</evidence>
<evidence type="ECO:0000256" key="1">
    <source>
        <dbReference type="SAM" id="MobiDB-lite"/>
    </source>
</evidence>
<dbReference type="AlphaFoldDB" id="A0A7W8C3M7"/>